<dbReference type="GeneID" id="58262825"/>
<gene>
    <name evidence="2" type="ORF">J7561_02635</name>
</gene>
<name>A0AB35C017_9GAMM</name>
<reference evidence="2" key="1">
    <citation type="submission" date="2021-03" db="EMBL/GenBank/DDBJ databases">
        <title>Identification and antibiotic profiling of Wohlfahrtiimonas chitiniclastica, an underestimated human pathogen.</title>
        <authorList>
            <person name="Kopf A."/>
            <person name="Bunk B."/>
            <person name="Coldewey S."/>
            <person name="Gunzer F."/>
            <person name="Riedel T."/>
            <person name="Schroettner P."/>
        </authorList>
    </citation>
    <scope>NUCLEOTIDE SEQUENCE</scope>
    <source>
        <strain evidence="2">DSM 100917</strain>
    </source>
</reference>
<sequence>MLLLEIKAYIEAQKEVTLPRLAAHFNIPESVAFDMAERWVTKGKIEKITVACSTLTSGCGDCGSSSCAVKTLVTPKPSQQILYRAL</sequence>
<dbReference type="InterPro" id="IPR036390">
    <property type="entry name" value="WH_DNA-bd_sf"/>
</dbReference>
<comment type="caution">
    <text evidence="2">The sequence shown here is derived from an EMBL/GenBank/DDBJ whole genome shotgun (WGS) entry which is preliminary data.</text>
</comment>
<dbReference type="Gene3D" id="1.10.10.10">
    <property type="entry name" value="Winged helix-like DNA-binding domain superfamily/Winged helix DNA-binding domain"/>
    <property type="match status" value="1"/>
</dbReference>
<dbReference type="Proteomes" id="UP000680020">
    <property type="component" value="Unassembled WGS sequence"/>
</dbReference>
<feature type="domain" description="Transcriptional regulator HTH-type FeoC" evidence="1">
    <location>
        <begin position="3"/>
        <end position="65"/>
    </location>
</feature>
<dbReference type="EMBL" id="JAGIBU010000001">
    <property type="protein sequence ID" value="MBS7824100.1"/>
    <property type="molecule type" value="Genomic_DNA"/>
</dbReference>
<accession>A0AB35C017</accession>
<organism evidence="2 3">
    <name type="scientific">Wohlfahrtiimonas chitiniclastica</name>
    <dbReference type="NCBI Taxonomy" id="400946"/>
    <lineage>
        <taxon>Bacteria</taxon>
        <taxon>Pseudomonadati</taxon>
        <taxon>Pseudomonadota</taxon>
        <taxon>Gammaproteobacteria</taxon>
        <taxon>Cardiobacteriales</taxon>
        <taxon>Ignatzschineriaceae</taxon>
        <taxon>Wohlfahrtiimonas</taxon>
    </lineage>
</organism>
<dbReference type="InterPro" id="IPR036388">
    <property type="entry name" value="WH-like_DNA-bd_sf"/>
</dbReference>
<protein>
    <recommendedName>
        <fullName evidence="1">Transcriptional regulator HTH-type FeoC domain-containing protein</fullName>
    </recommendedName>
</protein>
<dbReference type="Pfam" id="PF09012">
    <property type="entry name" value="FeoC"/>
    <property type="match status" value="1"/>
</dbReference>
<evidence type="ECO:0000313" key="2">
    <source>
        <dbReference type="EMBL" id="MBS7824100.1"/>
    </source>
</evidence>
<proteinExistence type="predicted"/>
<dbReference type="RefSeq" id="WP_094488699.1">
    <property type="nucleotide sequence ID" value="NZ_JAGIBS010000004.1"/>
</dbReference>
<evidence type="ECO:0000313" key="3">
    <source>
        <dbReference type="Proteomes" id="UP000680020"/>
    </source>
</evidence>
<evidence type="ECO:0000259" key="1">
    <source>
        <dbReference type="Pfam" id="PF09012"/>
    </source>
</evidence>
<dbReference type="AlphaFoldDB" id="A0AB35C017"/>
<dbReference type="InterPro" id="IPR015102">
    <property type="entry name" value="Tscrpt_reg_HTH_FeoC"/>
</dbReference>
<dbReference type="SUPFAM" id="SSF46785">
    <property type="entry name" value="Winged helix' DNA-binding domain"/>
    <property type="match status" value="1"/>
</dbReference>